<dbReference type="AlphaFoldDB" id="A0AAD8PN35"/>
<dbReference type="EMBL" id="JAHLJV010000096">
    <property type="protein sequence ID" value="KAK1573226.1"/>
    <property type="molecule type" value="Genomic_DNA"/>
</dbReference>
<dbReference type="GeneID" id="85437360"/>
<keyword evidence="3" id="KW-1185">Reference proteome</keyword>
<proteinExistence type="predicted"/>
<evidence type="ECO:0000256" key="1">
    <source>
        <dbReference type="SAM" id="MobiDB-lite"/>
    </source>
</evidence>
<sequence length="169" mass="18123">MPAHHRAPNNTPGPPNQHQPTPSRLLPQSSPRPPPSPPSPPFPTPGANCRLPSRSLSCHPPCSNLYAHITGHVHRDGRQTESHTAQPVSQPVYPGIRVSGVRHCRVPTITGGIACSVPPVSRCTEALGILYSSTPEKPPLSSPPHDRRPATSRGLCVYNLSHHLTIFGT</sequence>
<name>A0AAD8PN35_9PEZI</name>
<reference evidence="2" key="1">
    <citation type="submission" date="2021-06" db="EMBL/GenBank/DDBJ databases">
        <title>Comparative genomics, transcriptomics and evolutionary studies reveal genomic signatures of adaptation to plant cell wall in hemibiotrophic fungi.</title>
        <authorList>
            <consortium name="DOE Joint Genome Institute"/>
            <person name="Baroncelli R."/>
            <person name="Diaz J.F."/>
            <person name="Benocci T."/>
            <person name="Peng M."/>
            <person name="Battaglia E."/>
            <person name="Haridas S."/>
            <person name="Andreopoulos W."/>
            <person name="Labutti K."/>
            <person name="Pangilinan J."/>
            <person name="Floch G.L."/>
            <person name="Makela M.R."/>
            <person name="Henrissat B."/>
            <person name="Grigoriev I.V."/>
            <person name="Crouch J.A."/>
            <person name="De Vries R.P."/>
            <person name="Sukno S.A."/>
            <person name="Thon M.R."/>
        </authorList>
    </citation>
    <scope>NUCLEOTIDE SEQUENCE</scope>
    <source>
        <strain evidence="2">CBS 125086</strain>
    </source>
</reference>
<evidence type="ECO:0000313" key="3">
    <source>
        <dbReference type="Proteomes" id="UP001230504"/>
    </source>
</evidence>
<dbReference type="Proteomes" id="UP001230504">
    <property type="component" value="Unassembled WGS sequence"/>
</dbReference>
<dbReference type="RefSeq" id="XP_060408873.1">
    <property type="nucleotide sequence ID" value="XM_060553120.1"/>
</dbReference>
<feature type="region of interest" description="Disordered" evidence="1">
    <location>
        <begin position="1"/>
        <end position="48"/>
    </location>
</feature>
<organism evidence="2 3">
    <name type="scientific">Colletotrichum navitas</name>
    <dbReference type="NCBI Taxonomy" id="681940"/>
    <lineage>
        <taxon>Eukaryota</taxon>
        <taxon>Fungi</taxon>
        <taxon>Dikarya</taxon>
        <taxon>Ascomycota</taxon>
        <taxon>Pezizomycotina</taxon>
        <taxon>Sordariomycetes</taxon>
        <taxon>Hypocreomycetidae</taxon>
        <taxon>Glomerellales</taxon>
        <taxon>Glomerellaceae</taxon>
        <taxon>Colletotrichum</taxon>
        <taxon>Colletotrichum graminicola species complex</taxon>
    </lineage>
</organism>
<comment type="caution">
    <text evidence="2">The sequence shown here is derived from an EMBL/GenBank/DDBJ whole genome shotgun (WGS) entry which is preliminary data.</text>
</comment>
<feature type="compositionally biased region" description="Low complexity" evidence="1">
    <location>
        <begin position="19"/>
        <end position="29"/>
    </location>
</feature>
<feature type="compositionally biased region" description="Pro residues" evidence="1">
    <location>
        <begin position="30"/>
        <end position="44"/>
    </location>
</feature>
<protein>
    <submittedName>
        <fullName evidence="2">Uncharacterized protein</fullName>
    </submittedName>
</protein>
<evidence type="ECO:0000313" key="2">
    <source>
        <dbReference type="EMBL" id="KAK1573226.1"/>
    </source>
</evidence>
<gene>
    <name evidence="2" type="ORF">LY79DRAFT_415080</name>
</gene>
<accession>A0AAD8PN35</accession>